<proteinExistence type="predicted"/>
<feature type="domain" description="Alpha/beta hydrolase fold-3" evidence="2">
    <location>
        <begin position="71"/>
        <end position="268"/>
    </location>
</feature>
<dbReference type="EMBL" id="JAYJJR010000002">
    <property type="protein sequence ID" value="MEB3020253.1"/>
    <property type="molecule type" value="Genomic_DNA"/>
</dbReference>
<gene>
    <name evidence="3" type="ORF">K6T79_04250</name>
</gene>
<evidence type="ECO:0000256" key="1">
    <source>
        <dbReference type="ARBA" id="ARBA00022801"/>
    </source>
</evidence>
<organism evidence="3 4">
    <name type="scientific">[Mycobacterium] crassicus</name>
    <dbReference type="NCBI Taxonomy" id="2872309"/>
    <lineage>
        <taxon>Bacteria</taxon>
        <taxon>Bacillati</taxon>
        <taxon>Actinomycetota</taxon>
        <taxon>Actinomycetes</taxon>
        <taxon>Mycobacteriales</taxon>
        <taxon>Mycobacteriaceae</taxon>
        <taxon>Mycolicibacter</taxon>
    </lineage>
</organism>
<dbReference type="Proteomes" id="UP001299596">
    <property type="component" value="Unassembled WGS sequence"/>
</dbReference>
<dbReference type="InterPro" id="IPR013094">
    <property type="entry name" value="AB_hydrolase_3"/>
</dbReference>
<name>A0ABU5XEJ8_9MYCO</name>
<accession>A0ABU5XEJ8</accession>
<dbReference type="PANTHER" id="PTHR48081">
    <property type="entry name" value="AB HYDROLASE SUPERFAMILY PROTEIN C4A8.06C"/>
    <property type="match status" value="1"/>
</dbReference>
<comment type="caution">
    <text evidence="3">The sequence shown here is derived from an EMBL/GenBank/DDBJ whole genome shotgun (WGS) entry which is preliminary data.</text>
</comment>
<dbReference type="RefSeq" id="WP_225405769.1">
    <property type="nucleotide sequence ID" value="NZ_JAYJJR010000002.1"/>
</dbReference>
<keyword evidence="1 3" id="KW-0378">Hydrolase</keyword>
<reference evidence="3 4" key="1">
    <citation type="submission" date="2023-12" db="EMBL/GenBank/DDBJ databases">
        <title>Description of new species of Mycobacterium terrae complex isolated from sewage at the Sao Paulo Zoological Park Foundation in Brazil.</title>
        <authorList>
            <person name="Romagnoli C.L."/>
            <person name="Conceicao E.C."/>
            <person name="Machado E."/>
            <person name="Barreto L.B.P.F."/>
            <person name="Sharma A."/>
            <person name="Silva N.M."/>
            <person name="Marques L.E."/>
            <person name="Juliana M.A."/>
            <person name="Lourenco M.C.S."/>
            <person name="Digiampietri L.A."/>
            <person name="Suffys P.N."/>
            <person name="Viana-Niero C."/>
        </authorList>
    </citation>
    <scope>NUCLEOTIDE SEQUENCE [LARGE SCALE GENOMIC DNA]</scope>
    <source>
        <strain evidence="3 4">MYC098</strain>
    </source>
</reference>
<dbReference type="Gene3D" id="3.40.50.1820">
    <property type="entry name" value="alpha/beta hydrolase"/>
    <property type="match status" value="1"/>
</dbReference>
<dbReference type="SUPFAM" id="SSF53474">
    <property type="entry name" value="alpha/beta-Hydrolases"/>
    <property type="match status" value="1"/>
</dbReference>
<dbReference type="PANTHER" id="PTHR48081:SF8">
    <property type="entry name" value="ALPHA_BETA HYDROLASE FOLD-3 DOMAIN-CONTAINING PROTEIN-RELATED"/>
    <property type="match status" value="1"/>
</dbReference>
<evidence type="ECO:0000259" key="2">
    <source>
        <dbReference type="Pfam" id="PF07859"/>
    </source>
</evidence>
<dbReference type="InterPro" id="IPR029058">
    <property type="entry name" value="AB_hydrolase_fold"/>
</dbReference>
<evidence type="ECO:0000313" key="3">
    <source>
        <dbReference type="EMBL" id="MEB3020253.1"/>
    </source>
</evidence>
<dbReference type="Pfam" id="PF07859">
    <property type="entry name" value="Abhydrolase_3"/>
    <property type="match status" value="1"/>
</dbReference>
<evidence type="ECO:0000313" key="4">
    <source>
        <dbReference type="Proteomes" id="UP001299596"/>
    </source>
</evidence>
<dbReference type="InterPro" id="IPR050300">
    <property type="entry name" value="GDXG_lipolytic_enzyme"/>
</dbReference>
<protein>
    <submittedName>
        <fullName evidence="3">Alpha/beta hydrolase</fullName>
    </submittedName>
</protein>
<keyword evidence="4" id="KW-1185">Reference proteome</keyword>
<sequence>MPNSPFHTDLRRIARVTPRTLVGPRSLRLLRLLSGLQTLGRASDVEVLPLGPGASVRVQRPDAVSGQTAALLWIHGGGYVIGTAAQDDALCRRFRRELGITVGSVDYRLAPEHPYPAALEDCYAALLRLAELPGVDSTRIAIGGASAGGGLAAALALLARDRGEVTPVLQLLSYPMLDDRSAALPANRDYRLWTAASNGFGWGAYLGGADPAVAVPARREDLSGVAPAWLGVGSLDLFYDETLEYAKRLLEAGVPCELETVTGAFHGFDLLTPKAVVSQSYFASQCVSLRRAFAPRD</sequence>
<dbReference type="GO" id="GO:0016787">
    <property type="term" value="F:hydrolase activity"/>
    <property type="evidence" value="ECO:0007669"/>
    <property type="project" value="UniProtKB-KW"/>
</dbReference>